<evidence type="ECO:0000256" key="8">
    <source>
        <dbReference type="ARBA" id="ARBA00047838"/>
    </source>
</evidence>
<evidence type="ECO:0000313" key="13">
    <source>
        <dbReference type="EMBL" id="MBL6817979.1"/>
    </source>
</evidence>
<proteinExistence type="inferred from homology"/>
<keyword evidence="4 10" id="KW-0378">Hydrolase</keyword>
<evidence type="ECO:0000256" key="10">
    <source>
        <dbReference type="HAMAP-Rule" id="MF_00278"/>
    </source>
</evidence>
<evidence type="ECO:0000256" key="6">
    <source>
        <dbReference type="ARBA" id="ARBA00023102"/>
    </source>
</evidence>
<keyword evidence="6 10" id="KW-0368">Histidine biosynthesis</keyword>
<evidence type="ECO:0000256" key="7">
    <source>
        <dbReference type="ARBA" id="ARBA00023239"/>
    </source>
</evidence>
<protein>
    <recommendedName>
        <fullName evidence="10">Imidazole glycerol phosphate synthase subunit HisH</fullName>
        <ecNumber evidence="10">4.3.2.10</ecNumber>
    </recommendedName>
    <alternativeName>
        <fullName evidence="10">IGP synthase glutaminase subunit</fullName>
        <ecNumber evidence="10">3.5.1.2</ecNumber>
    </alternativeName>
    <alternativeName>
        <fullName evidence="10">IGP synthase subunit HisH</fullName>
    </alternativeName>
    <alternativeName>
        <fullName evidence="10">ImGP synthase subunit HisH</fullName>
        <shortName evidence="10">IGPS subunit HisH</shortName>
    </alternativeName>
</protein>
<evidence type="ECO:0000256" key="1">
    <source>
        <dbReference type="ARBA" id="ARBA00005091"/>
    </source>
</evidence>
<keyword evidence="3 10" id="KW-0028">Amino-acid biosynthesis</keyword>
<dbReference type="EMBL" id="JADHQD010000004">
    <property type="protein sequence ID" value="MBL6817979.1"/>
    <property type="molecule type" value="Genomic_DNA"/>
</dbReference>
<keyword evidence="7 10" id="KW-0456">Lyase</keyword>
<dbReference type="GO" id="GO:0004359">
    <property type="term" value="F:glutaminase activity"/>
    <property type="evidence" value="ECO:0007669"/>
    <property type="project" value="UniProtKB-EC"/>
</dbReference>
<name>A0A937ICX4_9GAMM</name>
<dbReference type="NCBIfam" id="TIGR01855">
    <property type="entry name" value="IMP_synth_hisH"/>
    <property type="match status" value="1"/>
</dbReference>
<dbReference type="AlphaFoldDB" id="A0A937ICX4"/>
<gene>
    <name evidence="10 13" type="primary">hisH</name>
    <name evidence="13" type="ORF">ISQ64_01075</name>
</gene>
<dbReference type="GO" id="GO:0005737">
    <property type="term" value="C:cytoplasm"/>
    <property type="evidence" value="ECO:0007669"/>
    <property type="project" value="UniProtKB-SubCell"/>
</dbReference>
<comment type="subunit">
    <text evidence="2 10">Heterodimer of HisH and HisF.</text>
</comment>
<dbReference type="GO" id="GO:0000105">
    <property type="term" value="P:L-histidine biosynthetic process"/>
    <property type="evidence" value="ECO:0007669"/>
    <property type="project" value="UniProtKB-UniRule"/>
</dbReference>
<evidence type="ECO:0000313" key="14">
    <source>
        <dbReference type="Proteomes" id="UP000711391"/>
    </source>
</evidence>
<dbReference type="PANTHER" id="PTHR42701:SF1">
    <property type="entry name" value="IMIDAZOLE GLYCEROL PHOSPHATE SYNTHASE SUBUNIT HISH"/>
    <property type="match status" value="1"/>
</dbReference>
<evidence type="ECO:0000256" key="5">
    <source>
        <dbReference type="ARBA" id="ARBA00022962"/>
    </source>
</evidence>
<comment type="catalytic activity">
    <reaction evidence="9 10">
        <text>L-glutamine + H2O = L-glutamate + NH4(+)</text>
        <dbReference type="Rhea" id="RHEA:15889"/>
        <dbReference type="ChEBI" id="CHEBI:15377"/>
        <dbReference type="ChEBI" id="CHEBI:28938"/>
        <dbReference type="ChEBI" id="CHEBI:29985"/>
        <dbReference type="ChEBI" id="CHEBI:58359"/>
        <dbReference type="EC" id="3.5.1.2"/>
    </reaction>
</comment>
<dbReference type="HAMAP" id="MF_00278">
    <property type="entry name" value="HisH"/>
    <property type="match status" value="1"/>
</dbReference>
<feature type="active site" evidence="10 11">
    <location>
        <position position="172"/>
    </location>
</feature>
<evidence type="ECO:0000259" key="12">
    <source>
        <dbReference type="Pfam" id="PF00117"/>
    </source>
</evidence>
<comment type="function">
    <text evidence="10">IGPS catalyzes the conversion of PRFAR and glutamine to IGP, AICAR and glutamate. The HisH subunit catalyzes the hydrolysis of glutamine to glutamate and ammonia as part of the synthesis of IGP and AICAR. The resulting ammonia molecule is channeled to the active site of HisF.</text>
</comment>
<comment type="subcellular location">
    <subcellularLocation>
        <location evidence="10">Cytoplasm</location>
    </subcellularLocation>
</comment>
<comment type="catalytic activity">
    <reaction evidence="8 10">
        <text>5-[(5-phospho-1-deoxy-D-ribulos-1-ylimino)methylamino]-1-(5-phospho-beta-D-ribosyl)imidazole-4-carboxamide + L-glutamine = D-erythro-1-(imidazol-4-yl)glycerol 3-phosphate + 5-amino-1-(5-phospho-beta-D-ribosyl)imidazole-4-carboxamide + L-glutamate + H(+)</text>
        <dbReference type="Rhea" id="RHEA:24793"/>
        <dbReference type="ChEBI" id="CHEBI:15378"/>
        <dbReference type="ChEBI" id="CHEBI:29985"/>
        <dbReference type="ChEBI" id="CHEBI:58278"/>
        <dbReference type="ChEBI" id="CHEBI:58359"/>
        <dbReference type="ChEBI" id="CHEBI:58475"/>
        <dbReference type="ChEBI" id="CHEBI:58525"/>
        <dbReference type="EC" id="4.3.2.10"/>
    </reaction>
</comment>
<organism evidence="13 14">
    <name type="scientific">SAR86 cluster bacterium</name>
    <dbReference type="NCBI Taxonomy" id="2030880"/>
    <lineage>
        <taxon>Bacteria</taxon>
        <taxon>Pseudomonadati</taxon>
        <taxon>Pseudomonadota</taxon>
        <taxon>Gammaproteobacteria</taxon>
        <taxon>SAR86 cluster</taxon>
    </lineage>
</organism>
<dbReference type="PROSITE" id="PS51273">
    <property type="entry name" value="GATASE_TYPE_1"/>
    <property type="match status" value="1"/>
</dbReference>
<dbReference type="GO" id="GO:0000107">
    <property type="term" value="F:imidazoleglycerol-phosphate synthase activity"/>
    <property type="evidence" value="ECO:0007669"/>
    <property type="project" value="UniProtKB-UniRule"/>
</dbReference>
<dbReference type="EC" id="4.3.2.10" evidence="10"/>
<dbReference type="SUPFAM" id="SSF52317">
    <property type="entry name" value="Class I glutamine amidotransferase-like"/>
    <property type="match status" value="1"/>
</dbReference>
<evidence type="ECO:0000256" key="4">
    <source>
        <dbReference type="ARBA" id="ARBA00022801"/>
    </source>
</evidence>
<feature type="active site" evidence="10 11">
    <location>
        <position position="174"/>
    </location>
</feature>
<dbReference type="PANTHER" id="PTHR42701">
    <property type="entry name" value="IMIDAZOLE GLYCEROL PHOSPHATE SYNTHASE SUBUNIT HISH"/>
    <property type="match status" value="1"/>
</dbReference>
<dbReference type="Proteomes" id="UP000711391">
    <property type="component" value="Unassembled WGS sequence"/>
</dbReference>
<dbReference type="CDD" id="cd01748">
    <property type="entry name" value="GATase1_IGP_Synthase"/>
    <property type="match status" value="1"/>
</dbReference>
<dbReference type="EC" id="3.5.1.2" evidence="10"/>
<sequence>MKVGIIDCGGANLNSIYYSFKRIGIDSFISKTIKDLSLADGYILPGVGSAGKVMENLNSNNLINFIQDTNKPTLGICIGMQILFEHSEEDDTDCLGIFNGSVKQFDSVNDLPVPQMGWNLVNSRSDNRFNGYYYFANSYYAETGSNTIAKCNYGVEYSAIVKKDNYIGCQFHPEKSSNIGEQFLKIFLEQL</sequence>
<dbReference type="Pfam" id="PF00117">
    <property type="entry name" value="GATase"/>
    <property type="match status" value="1"/>
</dbReference>
<keyword evidence="5 10" id="KW-0315">Glutamine amidotransferase</keyword>
<keyword evidence="10" id="KW-0963">Cytoplasm</keyword>
<accession>A0A937ICX4</accession>
<dbReference type="InterPro" id="IPR017926">
    <property type="entry name" value="GATASE"/>
</dbReference>
<evidence type="ECO:0000256" key="2">
    <source>
        <dbReference type="ARBA" id="ARBA00011152"/>
    </source>
</evidence>
<feature type="domain" description="Glutamine amidotransferase" evidence="12">
    <location>
        <begin position="5"/>
        <end position="185"/>
    </location>
</feature>
<evidence type="ECO:0000256" key="3">
    <source>
        <dbReference type="ARBA" id="ARBA00022605"/>
    </source>
</evidence>
<dbReference type="GO" id="GO:0016829">
    <property type="term" value="F:lyase activity"/>
    <property type="evidence" value="ECO:0007669"/>
    <property type="project" value="UniProtKB-KW"/>
</dbReference>
<dbReference type="InterPro" id="IPR029062">
    <property type="entry name" value="Class_I_gatase-like"/>
</dbReference>
<dbReference type="InterPro" id="IPR010139">
    <property type="entry name" value="Imidazole-glycPsynth_HisH"/>
</dbReference>
<evidence type="ECO:0000256" key="9">
    <source>
        <dbReference type="ARBA" id="ARBA00049534"/>
    </source>
</evidence>
<dbReference type="Gene3D" id="3.40.50.880">
    <property type="match status" value="1"/>
</dbReference>
<reference evidence="13" key="1">
    <citation type="submission" date="2020-10" db="EMBL/GenBank/DDBJ databases">
        <title>Microbiome of the Black Sea water column analyzed by genome centric metagenomics.</title>
        <authorList>
            <person name="Cabello-Yeves P.J."/>
            <person name="Callieri C."/>
            <person name="Picazo A."/>
            <person name="Mehrshad M."/>
            <person name="Haro-Moreno J.M."/>
            <person name="Roda-Garcia J."/>
            <person name="Dzembekova N."/>
            <person name="Slabakova V."/>
            <person name="Slabakova N."/>
            <person name="Moncheva S."/>
            <person name="Rodriguez-Valera F."/>
        </authorList>
    </citation>
    <scope>NUCLEOTIDE SEQUENCE</scope>
    <source>
        <strain evidence="13">BS307-5m-G50</strain>
    </source>
</reference>
<evidence type="ECO:0000256" key="11">
    <source>
        <dbReference type="PIRSR" id="PIRSR000495-1"/>
    </source>
</evidence>
<comment type="pathway">
    <text evidence="1 10">Amino-acid biosynthesis; L-histidine biosynthesis; L-histidine from 5-phospho-alpha-D-ribose 1-diphosphate: step 5/9.</text>
</comment>
<feature type="active site" description="Nucleophile" evidence="10 11">
    <location>
        <position position="77"/>
    </location>
</feature>
<dbReference type="PIRSF" id="PIRSF000495">
    <property type="entry name" value="Amidotransf_hisH"/>
    <property type="match status" value="1"/>
</dbReference>
<comment type="caution">
    <text evidence="13">The sequence shown here is derived from an EMBL/GenBank/DDBJ whole genome shotgun (WGS) entry which is preliminary data.</text>
</comment>